<sequence>MKNGGKMLIGFFVVVFALLLSWVIVPLGTGMIGNTTTIVRVKETIRVGDQLTERNVEEVEVSGYNLPANAIKNKNEVIGKYSTAKLESGDYVLQSKLVNDMITSGNYMSALDGGKQIVSVTIKDFANGISGKLMPGDVVMILNNAEAVGNRSTVYPELQYVKVLAVTTQTGVDMGGEKLSDDTELPATVTLLVNKAQAQLLTGLEKNGNIIFALMYRGDEDTANQFLQKQEEVFKAGGI</sequence>
<dbReference type="Pfam" id="PF08666">
    <property type="entry name" value="SAF"/>
    <property type="match status" value="1"/>
</dbReference>
<protein>
    <submittedName>
        <fullName evidence="3">Flp pilus assembly protein CpaB</fullName>
    </submittedName>
</protein>
<dbReference type="NCBIfam" id="TIGR03177">
    <property type="entry name" value="pilus_cpaB"/>
    <property type="match status" value="1"/>
</dbReference>
<proteinExistence type="predicted"/>
<name>A0ABR6YWZ9_9FIRM</name>
<comment type="caution">
    <text evidence="3">The sequence shown here is derived from an EMBL/GenBank/DDBJ whole genome shotgun (WGS) entry which is preliminary data.</text>
</comment>
<dbReference type="EMBL" id="WJBE01000006">
    <property type="protein sequence ID" value="MBC3899735.1"/>
    <property type="molecule type" value="Genomic_DNA"/>
</dbReference>
<feature type="transmembrane region" description="Helical" evidence="1">
    <location>
        <begin position="7"/>
        <end position="25"/>
    </location>
</feature>
<organism evidence="3 4">
    <name type="scientific">Acetobacterium malicum</name>
    <dbReference type="NCBI Taxonomy" id="52692"/>
    <lineage>
        <taxon>Bacteria</taxon>
        <taxon>Bacillati</taxon>
        <taxon>Bacillota</taxon>
        <taxon>Clostridia</taxon>
        <taxon>Eubacteriales</taxon>
        <taxon>Eubacteriaceae</taxon>
        <taxon>Acetobacterium</taxon>
    </lineage>
</organism>
<evidence type="ECO:0000256" key="1">
    <source>
        <dbReference type="SAM" id="Phobius"/>
    </source>
</evidence>
<keyword evidence="1" id="KW-0812">Transmembrane</keyword>
<dbReference type="InterPro" id="IPR017592">
    <property type="entry name" value="Pilus_assmbl_Flp-typ_CpaB"/>
</dbReference>
<reference evidence="3 4" key="1">
    <citation type="journal article" date="2020" name="mSystems">
        <title>Defining Genomic and Predicted Metabolic Features of the Acetobacterium Genus.</title>
        <authorList>
            <person name="Ross D.E."/>
            <person name="Marshall C.W."/>
            <person name="Gulliver D."/>
            <person name="May H.D."/>
            <person name="Norman R.S."/>
        </authorList>
    </citation>
    <scope>NUCLEOTIDE SEQUENCE [LARGE SCALE GENOMIC DNA]</scope>
    <source>
        <strain evidence="3 4">DSM 4132</strain>
    </source>
</reference>
<keyword evidence="1" id="KW-0472">Membrane</keyword>
<evidence type="ECO:0000313" key="3">
    <source>
        <dbReference type="EMBL" id="MBC3899735.1"/>
    </source>
</evidence>
<keyword evidence="4" id="KW-1185">Reference proteome</keyword>
<dbReference type="CDD" id="cd11614">
    <property type="entry name" value="SAF_CpaB_FlgA_like"/>
    <property type="match status" value="1"/>
</dbReference>
<evidence type="ECO:0000259" key="2">
    <source>
        <dbReference type="SMART" id="SM00858"/>
    </source>
</evidence>
<dbReference type="Pfam" id="PF16976">
    <property type="entry name" value="RcpC"/>
    <property type="match status" value="1"/>
</dbReference>
<evidence type="ECO:0000313" key="4">
    <source>
        <dbReference type="Proteomes" id="UP000622405"/>
    </source>
</evidence>
<accession>A0ABR6YWZ9</accession>
<dbReference type="Proteomes" id="UP000622405">
    <property type="component" value="Unassembled WGS sequence"/>
</dbReference>
<dbReference type="InterPro" id="IPR031571">
    <property type="entry name" value="RcpC_dom"/>
</dbReference>
<gene>
    <name evidence="3" type="primary">cpaB</name>
    <name evidence="3" type="ORF">GH811_08910</name>
</gene>
<feature type="domain" description="SAF" evidence="2">
    <location>
        <begin position="36"/>
        <end position="98"/>
    </location>
</feature>
<keyword evidence="1" id="KW-1133">Transmembrane helix</keyword>
<dbReference type="InterPro" id="IPR013974">
    <property type="entry name" value="SAF"/>
</dbReference>
<dbReference type="SMART" id="SM00858">
    <property type="entry name" value="SAF"/>
    <property type="match status" value="1"/>
</dbReference>